<accession>A0A0F9GFX1</accession>
<organism evidence="1">
    <name type="scientific">marine sediment metagenome</name>
    <dbReference type="NCBI Taxonomy" id="412755"/>
    <lineage>
        <taxon>unclassified sequences</taxon>
        <taxon>metagenomes</taxon>
        <taxon>ecological metagenomes</taxon>
    </lineage>
</organism>
<gene>
    <name evidence="1" type="ORF">LCGC14_2189200</name>
</gene>
<protein>
    <submittedName>
        <fullName evidence="1">Uncharacterized protein</fullName>
    </submittedName>
</protein>
<dbReference type="AlphaFoldDB" id="A0A0F9GFX1"/>
<reference evidence="1" key="1">
    <citation type="journal article" date="2015" name="Nature">
        <title>Complex archaea that bridge the gap between prokaryotes and eukaryotes.</title>
        <authorList>
            <person name="Spang A."/>
            <person name="Saw J.H."/>
            <person name="Jorgensen S.L."/>
            <person name="Zaremba-Niedzwiedzka K."/>
            <person name="Martijn J."/>
            <person name="Lind A.E."/>
            <person name="van Eijk R."/>
            <person name="Schleper C."/>
            <person name="Guy L."/>
            <person name="Ettema T.J."/>
        </authorList>
    </citation>
    <scope>NUCLEOTIDE SEQUENCE</scope>
</reference>
<sequence length="82" mass="9319">MKVSIYEKVSAEKKELKFKLKLFRYEKRIVLALADENGDRIESSGLISITQDMTLIRCKNIDESLGLSLDGDGHLMLAEEDD</sequence>
<name>A0A0F9GFX1_9ZZZZ</name>
<proteinExistence type="predicted"/>
<comment type="caution">
    <text evidence="1">The sequence shown here is derived from an EMBL/GenBank/DDBJ whole genome shotgun (WGS) entry which is preliminary data.</text>
</comment>
<dbReference type="EMBL" id="LAZR01028618">
    <property type="protein sequence ID" value="KKL62042.1"/>
    <property type="molecule type" value="Genomic_DNA"/>
</dbReference>
<evidence type="ECO:0000313" key="1">
    <source>
        <dbReference type="EMBL" id="KKL62042.1"/>
    </source>
</evidence>